<protein>
    <submittedName>
        <fullName evidence="2">Uncharacterized protein</fullName>
    </submittedName>
</protein>
<dbReference type="HOGENOM" id="CLU_031263_0_0_1"/>
<reference evidence="3" key="2">
    <citation type="submission" date="2015-01" db="EMBL/GenBank/DDBJ databases">
        <title>Evolutionary Origins and Diversification of the Mycorrhizal Mutualists.</title>
        <authorList>
            <consortium name="DOE Joint Genome Institute"/>
            <consortium name="Mycorrhizal Genomics Consortium"/>
            <person name="Kohler A."/>
            <person name="Kuo A."/>
            <person name="Nagy L.G."/>
            <person name="Floudas D."/>
            <person name="Copeland A."/>
            <person name="Barry K.W."/>
            <person name="Cichocki N."/>
            <person name="Veneault-Fourrey C."/>
            <person name="LaButti K."/>
            <person name="Lindquist E.A."/>
            <person name="Lipzen A."/>
            <person name="Lundell T."/>
            <person name="Morin E."/>
            <person name="Murat C."/>
            <person name="Riley R."/>
            <person name="Ohm R."/>
            <person name="Sun H."/>
            <person name="Tunlid A."/>
            <person name="Henrissat B."/>
            <person name="Grigoriev I.V."/>
            <person name="Hibbett D.S."/>
            <person name="Martin F."/>
        </authorList>
    </citation>
    <scope>NUCLEOTIDE SEQUENCE [LARGE SCALE GENOMIC DNA]</scope>
    <source>
        <strain evidence="3">Zn</strain>
    </source>
</reference>
<dbReference type="EMBL" id="KN832893">
    <property type="protein sequence ID" value="KIM93738.1"/>
    <property type="molecule type" value="Genomic_DNA"/>
</dbReference>
<proteinExistence type="predicted"/>
<evidence type="ECO:0000256" key="1">
    <source>
        <dbReference type="SAM" id="MobiDB-lite"/>
    </source>
</evidence>
<accession>A0A0C3C4C0</accession>
<organism evidence="2 3">
    <name type="scientific">Oidiodendron maius (strain Zn)</name>
    <dbReference type="NCBI Taxonomy" id="913774"/>
    <lineage>
        <taxon>Eukaryota</taxon>
        <taxon>Fungi</taxon>
        <taxon>Dikarya</taxon>
        <taxon>Ascomycota</taxon>
        <taxon>Pezizomycotina</taxon>
        <taxon>Leotiomycetes</taxon>
        <taxon>Leotiomycetes incertae sedis</taxon>
        <taxon>Myxotrichaceae</taxon>
        <taxon>Oidiodendron</taxon>
    </lineage>
</organism>
<dbReference type="InParanoid" id="A0A0C3C4C0"/>
<gene>
    <name evidence="2" type="ORF">OIDMADRAFT_61378</name>
</gene>
<dbReference type="AlphaFoldDB" id="A0A0C3C4C0"/>
<dbReference type="OrthoDB" id="3600043at2759"/>
<dbReference type="Proteomes" id="UP000054321">
    <property type="component" value="Unassembled WGS sequence"/>
</dbReference>
<evidence type="ECO:0000313" key="3">
    <source>
        <dbReference type="Proteomes" id="UP000054321"/>
    </source>
</evidence>
<keyword evidence="3" id="KW-1185">Reference proteome</keyword>
<feature type="compositionally biased region" description="Pro residues" evidence="1">
    <location>
        <begin position="98"/>
        <end position="108"/>
    </location>
</feature>
<sequence>MCLHVISREFCQKDLCKGSGARMHRSTFTNRRFRRNLGFDVHRDREDLIQEEEPAKWTTQEIEEYIRTTGRFNSAQINYILGQNDATSSAHTRTAVPDPDPPDLPDPLDPSDFPDPYQHIQSVSKEPERSTGREQSFSKELANLAKMYTDKSRYSSENDNFDYKLVIFHDLCSRVDIPDNIKAKAYPTMLRSLALDHYYTSIKGAIQTYNLSFEQICNSTRSYFEGPEYKHGVLGQWNSTTLRGIIQKNTGKSAEDCLQLLIKELQHLQHGLDTDLHTDKFLHNKLINACQDLPACQYTCFRPSDTLAGLINDLRSSITTWEKSNSGSETNQFFTDQRYHSRCPFQSSYNKDQYKGQSRFSNKDQKKKRCFVCDKEGCWSSNHSKEEREESRRKFKARFNQRFDKYTKQYITDYKGVDDDKDDLDSIDKAIEALIVTDTLSNDQANLEPAEHFITSFGALQPQRAFDITTNLANRSLTHALIRKGKDATHVDSDPFTYTTTSRYTSDTFYSIMIDTGASKRSTAGYGQYLAYQRSNTSILIDTTKAGAVNVQFGIRSTPSIGSIVVDMPVRQAEFHIVKADTPFLLYLKDIDTLGVYYNNLKDLLVAPTKTVPVIRRFGHPFIL</sequence>
<name>A0A0C3C4C0_OIDMZ</name>
<reference evidence="2 3" key="1">
    <citation type="submission" date="2014-04" db="EMBL/GenBank/DDBJ databases">
        <authorList>
            <consortium name="DOE Joint Genome Institute"/>
            <person name="Kuo A."/>
            <person name="Martino E."/>
            <person name="Perotto S."/>
            <person name="Kohler A."/>
            <person name="Nagy L.G."/>
            <person name="Floudas D."/>
            <person name="Copeland A."/>
            <person name="Barry K.W."/>
            <person name="Cichocki N."/>
            <person name="Veneault-Fourrey C."/>
            <person name="LaButti K."/>
            <person name="Lindquist E.A."/>
            <person name="Lipzen A."/>
            <person name="Lundell T."/>
            <person name="Morin E."/>
            <person name="Murat C."/>
            <person name="Sun H."/>
            <person name="Tunlid A."/>
            <person name="Henrissat B."/>
            <person name="Grigoriev I.V."/>
            <person name="Hibbett D.S."/>
            <person name="Martin F."/>
            <person name="Nordberg H.P."/>
            <person name="Cantor M.N."/>
            <person name="Hua S.X."/>
        </authorList>
    </citation>
    <scope>NUCLEOTIDE SEQUENCE [LARGE SCALE GENOMIC DNA]</scope>
    <source>
        <strain evidence="2 3">Zn</strain>
    </source>
</reference>
<feature type="region of interest" description="Disordered" evidence="1">
    <location>
        <begin position="88"/>
        <end position="136"/>
    </location>
</feature>
<evidence type="ECO:0000313" key="2">
    <source>
        <dbReference type="EMBL" id="KIM93738.1"/>
    </source>
</evidence>